<keyword evidence="3" id="KW-0472">Membrane</keyword>
<dbReference type="Pfam" id="PF00517">
    <property type="entry name" value="GP41"/>
    <property type="match status" value="1"/>
</dbReference>
<dbReference type="Proteomes" id="UP000008225">
    <property type="component" value="Chromosome 2"/>
</dbReference>
<keyword evidence="2" id="KW-0175">Coiled coil</keyword>
<dbReference type="InterPro" id="IPR000328">
    <property type="entry name" value="GP41-like"/>
</dbReference>
<feature type="transmembrane region" description="Helical" evidence="3">
    <location>
        <begin position="271"/>
        <end position="297"/>
    </location>
</feature>
<proteinExistence type="predicted"/>
<dbReference type="AlphaFoldDB" id="A0A8I3WNB2"/>
<evidence type="ECO:0000256" key="2">
    <source>
        <dbReference type="SAM" id="Coils"/>
    </source>
</evidence>
<keyword evidence="3" id="KW-1133">Transmembrane helix</keyword>
<protein>
    <recommendedName>
        <fullName evidence="4">Retroviral envelope protein GP41-like domain-containing protein</fullName>
    </recommendedName>
</protein>
<reference evidence="5" key="2">
    <citation type="submission" date="2025-08" db="UniProtKB">
        <authorList>
            <consortium name="Ensembl"/>
        </authorList>
    </citation>
    <scope>IDENTIFICATION</scope>
</reference>
<evidence type="ECO:0000259" key="4">
    <source>
        <dbReference type="Pfam" id="PF00517"/>
    </source>
</evidence>
<evidence type="ECO:0000313" key="6">
    <source>
        <dbReference type="Proteomes" id="UP000008225"/>
    </source>
</evidence>
<feature type="transmembrane region" description="Helical" evidence="3">
    <location>
        <begin position="440"/>
        <end position="460"/>
    </location>
</feature>
<organism evidence="5 6">
    <name type="scientific">Callithrix jacchus</name>
    <name type="common">White-tufted-ear marmoset</name>
    <name type="synonym">Simia Jacchus</name>
    <dbReference type="NCBI Taxonomy" id="9483"/>
    <lineage>
        <taxon>Eukaryota</taxon>
        <taxon>Metazoa</taxon>
        <taxon>Chordata</taxon>
        <taxon>Craniata</taxon>
        <taxon>Vertebrata</taxon>
        <taxon>Euteleostomi</taxon>
        <taxon>Mammalia</taxon>
        <taxon>Eutheria</taxon>
        <taxon>Euarchontoglires</taxon>
        <taxon>Primates</taxon>
        <taxon>Haplorrhini</taxon>
        <taxon>Platyrrhini</taxon>
        <taxon>Cebidae</taxon>
        <taxon>Callitrichinae</taxon>
        <taxon>Callithrix</taxon>
        <taxon>Callithrix</taxon>
    </lineage>
</organism>
<keyword evidence="6" id="KW-1185">Reference proteome</keyword>
<feature type="coiled-coil region" evidence="2">
    <location>
        <begin position="324"/>
        <end position="351"/>
    </location>
</feature>
<keyword evidence="3" id="KW-0812">Transmembrane</keyword>
<dbReference type="Ensembl" id="ENSCJAT00000143649.1">
    <property type="protein sequence ID" value="ENSCJAP00000092958.1"/>
    <property type="gene ID" value="ENSCJAG00000081636.1"/>
</dbReference>
<dbReference type="PANTHER" id="PTHR34313:SF2">
    <property type="entry name" value="ENDOGENOUS RETROVIRUS GROUP K MEMBER 21 ENV POLYPROTEIN-LIKE"/>
    <property type="match status" value="1"/>
</dbReference>
<dbReference type="OMA" id="EYNASEW"/>
<dbReference type="GeneTree" id="ENSGT00940000166234"/>
<sequence>MCFYASRVWESAATRIELNQHSNSGPNCLDLGYRQQFTFEVELDFRPGEETYVLRDWVISYLGIKESENVTSIPPPSLKDPSCTSFTQSFSVIPSWRHCYHGQVVTYTLPNSLVLHDWSIATPLSLGYDHYEVPGGWITPLLTTPSGQAYSSIWRLFLALYPSGMLASLRSNNTPKVLQIIYVQACVASPYAILYGNISISEISGHYSITCPDCVLTNCIDSTVFPTPVFMIVHQHSYVMLPVNISGPWYDDRGLQVLQQVMDLMVHPKRFLGLLIASIIAIVTLVATAATAAVSLANNIQTAAYVNHLAKNISTYLGTQMDIDKKLEAKLNALEETVTLLRDKVYNIQNRLALRCHAEFTFICVTNKEYNASEWQWPLVKTHLQGIWSHNNLSLDIRTLQKQIYAIDASREQLPVDATIAKDIVNTLSSWLQWSKIPSFLSLIGLGVLVLFLILLLPVIL</sequence>
<name>A0A8I3WNB2_CALJA</name>
<feature type="domain" description="Retroviral envelope protein GP41-like" evidence="4">
    <location>
        <begin position="291"/>
        <end position="460"/>
    </location>
</feature>
<evidence type="ECO:0000256" key="1">
    <source>
        <dbReference type="ARBA" id="ARBA00004328"/>
    </source>
</evidence>
<comment type="subcellular location">
    <subcellularLocation>
        <location evidence="1">Virion</location>
    </subcellularLocation>
</comment>
<evidence type="ECO:0000256" key="3">
    <source>
        <dbReference type="SAM" id="Phobius"/>
    </source>
</evidence>
<dbReference type="PANTHER" id="PTHR34313">
    <property type="entry name" value="ENDOGENOUS RETROVIRUS GROUP K MEMBER 113 ENV POLYPROTEIN-RELATED"/>
    <property type="match status" value="1"/>
</dbReference>
<dbReference type="InterPro" id="IPR051255">
    <property type="entry name" value="Retroviral_env_glycoprotein"/>
</dbReference>
<accession>A0A8I3WNB2</accession>
<evidence type="ECO:0000313" key="5">
    <source>
        <dbReference type="Ensembl" id="ENSCJAP00000092958.1"/>
    </source>
</evidence>
<reference evidence="5" key="3">
    <citation type="submission" date="2025-09" db="UniProtKB">
        <authorList>
            <consortium name="Ensembl"/>
        </authorList>
    </citation>
    <scope>IDENTIFICATION</scope>
</reference>
<dbReference type="GO" id="GO:0005198">
    <property type="term" value="F:structural molecule activity"/>
    <property type="evidence" value="ECO:0007669"/>
    <property type="project" value="InterPro"/>
</dbReference>
<reference evidence="5 6" key="1">
    <citation type="submission" date="2009-03" db="EMBL/GenBank/DDBJ databases">
        <authorList>
            <person name="Warren W."/>
            <person name="Ye L."/>
            <person name="Minx P."/>
            <person name="Worley K."/>
            <person name="Gibbs R."/>
            <person name="Wilson R.K."/>
        </authorList>
    </citation>
    <scope>NUCLEOTIDE SEQUENCE [LARGE SCALE GENOMIC DNA]</scope>
</reference>